<dbReference type="Pfam" id="PF13604">
    <property type="entry name" value="AAA_30"/>
    <property type="match status" value="1"/>
</dbReference>
<feature type="region of interest" description="Disordered" evidence="1">
    <location>
        <begin position="928"/>
        <end position="969"/>
    </location>
</feature>
<organism evidence="3 4">
    <name type="scientific">Cellulomonas fimi</name>
    <dbReference type="NCBI Taxonomy" id="1708"/>
    <lineage>
        <taxon>Bacteria</taxon>
        <taxon>Bacillati</taxon>
        <taxon>Actinomycetota</taxon>
        <taxon>Actinomycetes</taxon>
        <taxon>Micrococcales</taxon>
        <taxon>Cellulomonadaceae</taxon>
        <taxon>Cellulomonas</taxon>
    </lineage>
</organism>
<feature type="domain" description="TrwC relaxase" evidence="2">
    <location>
        <begin position="8"/>
        <end position="328"/>
    </location>
</feature>
<dbReference type="Pfam" id="PF08751">
    <property type="entry name" value="TrwC"/>
    <property type="match status" value="1"/>
</dbReference>
<gene>
    <name evidence="3" type="ORF">HIR71_00290</name>
</gene>
<dbReference type="Gene3D" id="3.40.50.300">
    <property type="entry name" value="P-loop containing nucleotide triphosphate hydrolases"/>
    <property type="match status" value="2"/>
</dbReference>
<accession>A0A7Y0LVP2</accession>
<dbReference type="NCBIfam" id="NF041492">
    <property type="entry name" value="MobF"/>
    <property type="match status" value="1"/>
</dbReference>
<keyword evidence="4" id="KW-1185">Reference proteome</keyword>
<dbReference type="InterPro" id="IPR014862">
    <property type="entry name" value="TrwC"/>
</dbReference>
<dbReference type="SUPFAM" id="SSF52540">
    <property type="entry name" value="P-loop containing nucleoside triphosphate hydrolases"/>
    <property type="match status" value="2"/>
</dbReference>
<proteinExistence type="predicted"/>
<protein>
    <submittedName>
        <fullName evidence="3">Relaxase domain-containing protein</fullName>
    </submittedName>
</protein>
<name>A0A7Y0LVP2_CELFI</name>
<sequence>MSMHKLTAGDGYAYLTRHVAAGDAGLRAGDSLTAYYEQTGDPAGRWYGGGLAGLGGDGGKRLRPGDAVTEQAMTAVFRDGVDPLTDDALGRPYGRFDDGKRHAVVGYDLTFTAPKSASVLWALADDATRATVYGAHRAALASSLEFVEQRVIRTRVGEAGCRQVRTRGMVAAAFDHWDTRAGDPNLHTHVVIANKVQGPDGAWRSVDGRTVHAAVVTVSELYDVFLADELARRLPVDWSMRDRGPRRNPAFELSGIGDDVLAHFSARAEQIHCAEQQWLAEFEAAHGRAPTRVETTKARQHLTRATRPPKVVRRLADLLADWGNRARALTGVEPRDLASRALTGTYGRPLRAHDVGPEVRAAMVAGVIDVVSTRRSVWTTWNLGAEAVRASKLLRMASPTERRHLLNTITAGAAAACVHLDDNRDPATRRAGESLFTTTELLGAERVLLDASEAGGFPHRPPEALGHPTMRTEHLLGALAADQRAAAEAVITSGHLLDVLVGPAGSGKTTTLAALTSFWRQSVGPVVGLAPSASAAHTLSASLGVTCETTAKWLHESTGDGAAARAGRYAETLERRDTAGVIEARELHQEHWRIRIEQDTWRFSPGQLVIVDEASLADTRTLATIVEQARAATAKVLLVGDHLQRGSVDAGGAFAMLARRGPTAELTSLWRFAHPWEARASLELRRAHREALDAYENHGAFSAGSHDDVLDAALAAASTAQGHGRVAIVQAVDNRTVRDLNARARSDGILSGTVARDGVALHDGLTAGVGDRVVTRRNHRRLRTSDGYVRNGALWDVTEVMRDGALRVRPVQRDGRSDVSSPEVRLPASYVTEQVELGYATTVARTQGMTVDETHTIAAPGMGREDLYVAMSRGRHANRTYVVVEEADPDCLPGQAPASSREVLEQILATSHAEPTATETWETYHPHEHAPLLPPVHPHQPWGAPSPQPAPNRLTTTPPPVPDGRVLGL</sequence>
<dbReference type="Proteomes" id="UP000562124">
    <property type="component" value="Unassembled WGS sequence"/>
</dbReference>
<feature type="compositionally biased region" description="Pro residues" evidence="1">
    <location>
        <begin position="932"/>
        <end position="950"/>
    </location>
</feature>
<evidence type="ECO:0000259" key="2">
    <source>
        <dbReference type="Pfam" id="PF08751"/>
    </source>
</evidence>
<evidence type="ECO:0000313" key="4">
    <source>
        <dbReference type="Proteomes" id="UP000562124"/>
    </source>
</evidence>
<dbReference type="InterPro" id="IPR027417">
    <property type="entry name" value="P-loop_NTPase"/>
</dbReference>
<dbReference type="AlphaFoldDB" id="A0A7Y0LVP2"/>
<dbReference type="CDD" id="cd18809">
    <property type="entry name" value="SF1_C_RecD"/>
    <property type="match status" value="1"/>
</dbReference>
<reference evidence="3 4" key="1">
    <citation type="submission" date="2020-04" db="EMBL/GenBank/DDBJ databases">
        <title>Sequencing and Assembly of C. fimi.</title>
        <authorList>
            <person name="Ramsey A.R."/>
        </authorList>
    </citation>
    <scope>NUCLEOTIDE SEQUENCE [LARGE SCALE GENOMIC DNA]</scope>
    <source>
        <strain evidence="3 4">SB</strain>
    </source>
</reference>
<comment type="caution">
    <text evidence="3">The sequence shown here is derived from an EMBL/GenBank/DDBJ whole genome shotgun (WGS) entry which is preliminary data.</text>
</comment>
<evidence type="ECO:0000313" key="3">
    <source>
        <dbReference type="EMBL" id="NMR18679.1"/>
    </source>
</evidence>
<evidence type="ECO:0000256" key="1">
    <source>
        <dbReference type="SAM" id="MobiDB-lite"/>
    </source>
</evidence>
<dbReference type="Gene3D" id="2.30.30.940">
    <property type="match status" value="1"/>
</dbReference>
<dbReference type="SUPFAM" id="SSF55464">
    <property type="entry name" value="Origin of replication-binding domain, RBD-like"/>
    <property type="match status" value="1"/>
</dbReference>
<dbReference type="EMBL" id="JABCJJ010000001">
    <property type="protein sequence ID" value="NMR18679.1"/>
    <property type="molecule type" value="Genomic_DNA"/>
</dbReference>